<name>K9DN11_9FIRM</name>
<dbReference type="PATRIC" id="fig|883156.3.peg.547"/>
<organism evidence="1 2">
    <name type="scientific">Veillonella seminalis ACS-216-V-Col6b</name>
    <dbReference type="NCBI Taxonomy" id="883156"/>
    <lineage>
        <taxon>Bacteria</taxon>
        <taxon>Bacillati</taxon>
        <taxon>Bacillota</taxon>
        <taxon>Negativicutes</taxon>
        <taxon>Veillonellales</taxon>
        <taxon>Veillonellaceae</taxon>
        <taxon>Veillonella</taxon>
    </lineage>
</organism>
<evidence type="ECO:0000313" key="1">
    <source>
        <dbReference type="EMBL" id="EKU78765.1"/>
    </source>
</evidence>
<dbReference type="Proteomes" id="UP000009891">
    <property type="component" value="Unassembled WGS sequence"/>
</dbReference>
<dbReference type="STRING" id="883156.HMPREF9282_00562"/>
<accession>K9DN11</accession>
<reference evidence="1 2" key="1">
    <citation type="submission" date="2012-09" db="EMBL/GenBank/DDBJ databases">
        <title>The Genome Sequence of Veillonella ratti ACS-216-V-COL6B.</title>
        <authorList>
            <consortium name="The Broad Institute Genome Sequencing Platform"/>
            <person name="Earl A."/>
            <person name="Ward D."/>
            <person name="Feldgarden M."/>
            <person name="Gevers D."/>
            <person name="Saerens B."/>
            <person name="Vaneechoutte M."/>
            <person name="Walker B."/>
            <person name="Young S.K."/>
            <person name="Zeng Q."/>
            <person name="Gargeya S."/>
            <person name="Fitzgerald M."/>
            <person name="Haas B."/>
            <person name="Abouelleil A."/>
            <person name="Alvarado L."/>
            <person name="Arachchi H.M."/>
            <person name="Berlin A."/>
            <person name="Chapman S.B."/>
            <person name="Goldberg J."/>
            <person name="Griggs A."/>
            <person name="Gujja S."/>
            <person name="Hansen M."/>
            <person name="Howarth C."/>
            <person name="Imamovic A."/>
            <person name="Larimer J."/>
            <person name="McCowen C."/>
            <person name="Montmayeur A."/>
            <person name="Murphy C."/>
            <person name="Neiman D."/>
            <person name="Pearson M."/>
            <person name="Priest M."/>
            <person name="Roberts A."/>
            <person name="Saif S."/>
            <person name="Shea T."/>
            <person name="Sisk P."/>
            <person name="Sykes S."/>
            <person name="Wortman J."/>
            <person name="Nusbaum C."/>
            <person name="Birren B."/>
        </authorList>
    </citation>
    <scope>NUCLEOTIDE SEQUENCE [LARGE SCALE GENOMIC DNA]</scope>
    <source>
        <strain evidence="1 2">ACS-216-V-Col6b</strain>
    </source>
</reference>
<dbReference type="HOGENOM" id="CLU_3031177_0_0_9"/>
<dbReference type="AlphaFoldDB" id="K9DN11"/>
<sequence length="55" mass="6577">MKIYRSLFAVYGRLVMLGIYTVDPDDKLKKQVPEPYVPYVLEWIANYEEKHQEKA</sequence>
<proteinExistence type="predicted"/>
<gene>
    <name evidence="1" type="ORF">HMPREF9282_00562</name>
</gene>
<dbReference type="EMBL" id="AHAF01000003">
    <property type="protein sequence ID" value="EKU78765.1"/>
    <property type="molecule type" value="Genomic_DNA"/>
</dbReference>
<keyword evidence="2" id="KW-1185">Reference proteome</keyword>
<dbReference type="RefSeq" id="WP_006555462.1">
    <property type="nucleotide sequence ID" value="NZ_JH992936.1"/>
</dbReference>
<evidence type="ECO:0000313" key="2">
    <source>
        <dbReference type="Proteomes" id="UP000009891"/>
    </source>
</evidence>
<comment type="caution">
    <text evidence="1">The sequence shown here is derived from an EMBL/GenBank/DDBJ whole genome shotgun (WGS) entry which is preliminary data.</text>
</comment>
<protein>
    <submittedName>
        <fullName evidence="1">Uncharacterized protein</fullName>
    </submittedName>
</protein>